<proteinExistence type="predicted"/>
<dbReference type="AlphaFoldDB" id="A0A7S0S1A6"/>
<dbReference type="InterPro" id="IPR013830">
    <property type="entry name" value="SGNH_hydro"/>
</dbReference>
<dbReference type="SUPFAM" id="SSF52266">
    <property type="entry name" value="SGNH hydrolase"/>
    <property type="match status" value="1"/>
</dbReference>
<dbReference type="Gene3D" id="3.40.50.1110">
    <property type="entry name" value="SGNH hydrolase"/>
    <property type="match status" value="1"/>
</dbReference>
<gene>
    <name evidence="3" type="ORF">CLEI1391_LOCUS17508</name>
</gene>
<dbReference type="InterPro" id="IPR036514">
    <property type="entry name" value="SGNH_hydro_sf"/>
</dbReference>
<feature type="chain" id="PRO_5031560547" description="SGNH hydrolase-type esterase domain-containing protein" evidence="1">
    <location>
        <begin position="18"/>
        <end position="498"/>
    </location>
</feature>
<dbReference type="EMBL" id="HBFB01031269">
    <property type="protein sequence ID" value="CAD8693325.1"/>
    <property type="molecule type" value="Transcribed_RNA"/>
</dbReference>
<evidence type="ECO:0000256" key="1">
    <source>
        <dbReference type="SAM" id="SignalP"/>
    </source>
</evidence>
<feature type="domain" description="SGNH hydrolase-type esterase" evidence="2">
    <location>
        <begin position="81"/>
        <end position="225"/>
    </location>
</feature>
<name>A0A7S0S1A6_9CHLO</name>
<keyword evidence="1" id="KW-0732">Signal</keyword>
<reference evidence="3" key="1">
    <citation type="submission" date="2021-01" db="EMBL/GenBank/DDBJ databases">
        <authorList>
            <person name="Corre E."/>
            <person name="Pelletier E."/>
            <person name="Niang G."/>
            <person name="Scheremetjew M."/>
            <person name="Finn R."/>
            <person name="Kale V."/>
            <person name="Holt S."/>
            <person name="Cochrane G."/>
            <person name="Meng A."/>
            <person name="Brown T."/>
            <person name="Cohen L."/>
        </authorList>
    </citation>
    <scope>NUCLEOTIDE SEQUENCE</scope>
    <source>
        <strain evidence="3">SAG 11-49</strain>
    </source>
</reference>
<dbReference type="PANTHER" id="PTHR34407:SF1">
    <property type="entry name" value="SGNH HYDROLASE-TYPE ESTERASE DOMAIN-CONTAINING PROTEIN"/>
    <property type="match status" value="1"/>
</dbReference>
<dbReference type="PANTHER" id="PTHR34407">
    <property type="entry name" value="EXPRESSED PROTEIN"/>
    <property type="match status" value="1"/>
</dbReference>
<accession>A0A7S0S1A6</accession>
<dbReference type="CDD" id="cd00229">
    <property type="entry name" value="SGNH_hydrolase"/>
    <property type="match status" value="1"/>
</dbReference>
<sequence>MFAVLAVLLFFAEHAVSQLPAHLLLENEVGKWPFYMRGKGKYRWVLTKRARENGLSYVGSNERLRAVLDRAMQGKPIKVAAIGGSITAGQGAVDAPNWPQYVLNYLQDELGEKVVSLANGAVGGTLSAYMSVCHNMHIPKDSDIIFVEYSVNDWHNPTPAFQNNVRRPFERLLRKLLNYPKRPAVVMMHQYIWYQAYPFEGSFWNNAEREFQEFAMYYQIPTVSIKACCYHLLANNTVGFDTRKQRYRKANDLKEIAYYYDAVHPDGRTGARVSAELVMHLMQRTMDDLTANKLSPEDGEVVAAPIPPPMIPNNRESVSDKCFIGNIFVGVVTNKDGFEWVNESKSMRPKFGFVATKPGSVLDMMVDTRATAASTAANQKDVLVEVAYLRSYEHMGQASITCVSGCKCQESTLEGHHEEQNSQLHLHHFYASQHSNCTIQVKVLDKTKSGEHKVKIAGIMVSEEEGQHDGIRNNLAVEYVHDISTRSKDNTFEVNNHA</sequence>
<feature type="signal peptide" evidence="1">
    <location>
        <begin position="1"/>
        <end position="17"/>
    </location>
</feature>
<organism evidence="3">
    <name type="scientific">Chlamydomonas leiostraca</name>
    <dbReference type="NCBI Taxonomy" id="1034604"/>
    <lineage>
        <taxon>Eukaryota</taxon>
        <taxon>Viridiplantae</taxon>
        <taxon>Chlorophyta</taxon>
        <taxon>core chlorophytes</taxon>
        <taxon>Chlorophyceae</taxon>
        <taxon>CS clade</taxon>
        <taxon>Chlamydomonadales</taxon>
        <taxon>Chlamydomonadaceae</taxon>
        <taxon>Chlamydomonas</taxon>
    </lineage>
</organism>
<protein>
    <recommendedName>
        <fullName evidence="2">SGNH hydrolase-type esterase domain-containing protein</fullName>
    </recommendedName>
</protein>
<dbReference type="Pfam" id="PF13472">
    <property type="entry name" value="Lipase_GDSL_2"/>
    <property type="match status" value="1"/>
</dbReference>
<evidence type="ECO:0000259" key="2">
    <source>
        <dbReference type="Pfam" id="PF13472"/>
    </source>
</evidence>
<evidence type="ECO:0000313" key="3">
    <source>
        <dbReference type="EMBL" id="CAD8693325.1"/>
    </source>
</evidence>